<evidence type="ECO:0000256" key="5">
    <source>
        <dbReference type="ARBA" id="ARBA00023136"/>
    </source>
</evidence>
<dbReference type="GO" id="GO:0042773">
    <property type="term" value="P:ATP synthesis coupled electron transport"/>
    <property type="evidence" value="ECO:0007669"/>
    <property type="project" value="InterPro"/>
</dbReference>
<evidence type="ECO:0000256" key="2">
    <source>
        <dbReference type="ARBA" id="ARBA00009025"/>
    </source>
</evidence>
<feature type="transmembrane region" description="Helical" evidence="7">
    <location>
        <begin position="258"/>
        <end position="281"/>
    </location>
</feature>
<dbReference type="PRINTS" id="PR01437">
    <property type="entry name" value="NUOXDRDTASE4"/>
</dbReference>
<evidence type="ECO:0000256" key="3">
    <source>
        <dbReference type="ARBA" id="ARBA00022692"/>
    </source>
</evidence>
<keyword evidence="4 7" id="KW-1133">Transmembrane helix</keyword>
<dbReference type="Proteomes" id="UP000008366">
    <property type="component" value="Unassembled WGS sequence"/>
</dbReference>
<dbReference type="GO" id="GO:0003954">
    <property type="term" value="F:NADH dehydrogenase activity"/>
    <property type="evidence" value="ECO:0007669"/>
    <property type="project" value="TreeGrafter"/>
</dbReference>
<feature type="transmembrane region" description="Helical" evidence="7">
    <location>
        <begin position="148"/>
        <end position="166"/>
    </location>
</feature>
<feature type="transmembrane region" description="Helical" evidence="7">
    <location>
        <begin position="420"/>
        <end position="442"/>
    </location>
</feature>
<feature type="transmembrane region" description="Helical" evidence="7">
    <location>
        <begin position="224"/>
        <end position="246"/>
    </location>
</feature>
<dbReference type="EMBL" id="BAHD01000003">
    <property type="protein sequence ID" value="GAB94133.1"/>
    <property type="molecule type" value="Genomic_DNA"/>
</dbReference>
<protein>
    <submittedName>
        <fullName evidence="9">NADH-quinone oxidoreductase subunit M</fullName>
    </submittedName>
</protein>
<dbReference type="PANTHER" id="PTHR43507">
    <property type="entry name" value="NADH-UBIQUINONE OXIDOREDUCTASE CHAIN 4"/>
    <property type="match status" value="1"/>
</dbReference>
<dbReference type="AlphaFoldDB" id="K6VD47"/>
<dbReference type="InterPro" id="IPR003918">
    <property type="entry name" value="NADH_UbQ_OxRdtase"/>
</dbReference>
<evidence type="ECO:0000256" key="4">
    <source>
        <dbReference type="ARBA" id="ARBA00022989"/>
    </source>
</evidence>
<gene>
    <name evidence="9" type="primary">nuoM</name>
    <name evidence="9" type="ORF">KILIM_003_00550</name>
</gene>
<accession>K6VD47</accession>
<feature type="transmembrane region" description="Helical" evidence="7">
    <location>
        <begin position="316"/>
        <end position="338"/>
    </location>
</feature>
<feature type="transmembrane region" description="Helical" evidence="7">
    <location>
        <begin position="385"/>
        <end position="408"/>
    </location>
</feature>
<keyword evidence="5 7" id="KW-0472">Membrane</keyword>
<dbReference type="NCBIfam" id="TIGR01972">
    <property type="entry name" value="NDH_I_M"/>
    <property type="match status" value="1"/>
</dbReference>
<evidence type="ECO:0000256" key="6">
    <source>
        <dbReference type="RuleBase" id="RU000320"/>
    </source>
</evidence>
<comment type="caution">
    <text evidence="9">The sequence shown here is derived from an EMBL/GenBank/DDBJ whole genome shotgun (WGS) entry which is preliminary data.</text>
</comment>
<feature type="transmembrane region" description="Helical" evidence="7">
    <location>
        <begin position="42"/>
        <end position="61"/>
    </location>
</feature>
<comment type="subcellular location">
    <subcellularLocation>
        <location evidence="1">Endomembrane system</location>
        <topology evidence="1">Multi-pass membrane protein</topology>
    </subcellularLocation>
    <subcellularLocation>
        <location evidence="6">Membrane</location>
        <topology evidence="6">Multi-pass membrane protein</topology>
    </subcellularLocation>
</comment>
<dbReference type="GO" id="GO:0015990">
    <property type="term" value="P:electron transport coupled proton transport"/>
    <property type="evidence" value="ECO:0007669"/>
    <property type="project" value="TreeGrafter"/>
</dbReference>
<dbReference type="STRING" id="1184609.KILIM_003_00550"/>
<dbReference type="GO" id="GO:0048039">
    <property type="term" value="F:ubiquinone binding"/>
    <property type="evidence" value="ECO:0007669"/>
    <property type="project" value="TreeGrafter"/>
</dbReference>
<dbReference type="InterPro" id="IPR001750">
    <property type="entry name" value="ND/Mrp_TM"/>
</dbReference>
<evidence type="ECO:0000259" key="8">
    <source>
        <dbReference type="Pfam" id="PF00361"/>
    </source>
</evidence>
<dbReference type="RefSeq" id="WP_006590666.1">
    <property type="nucleotide sequence ID" value="NZ_BAHD01000003.1"/>
</dbReference>
<evidence type="ECO:0000256" key="1">
    <source>
        <dbReference type="ARBA" id="ARBA00004127"/>
    </source>
</evidence>
<dbReference type="PANTHER" id="PTHR43507:SF1">
    <property type="entry name" value="NADH-UBIQUINONE OXIDOREDUCTASE CHAIN 4"/>
    <property type="match status" value="1"/>
</dbReference>
<sequence>MSQMSQMSSMATFPLLTTLGLIPLVGAVVLVVLRNSAAGRAIALAFSLVTLGLAIVLAVMFDRGSSAQFQFAERHDWIPQFGVSYALGVDGMALALIVMAAILVPICIVAAWNDIPEGGPRQNTYFAWMLLLETFIVGVFAATDVFLFYVFFEAMLVPVYFLIGSYGGARRHAAAMKFLLFSLAGGLIMLVAVIGLYFQGPRGNGGFLLDNLTGLQIPSDVQNWLFIGFFIAFAVKAPMWPVHTWLPDAAEQSRPATAVLLVGVLDKVGTYGMIRFCLQLFPESSQWATPVVLTLALISIIYGAVLAIGSQDMMRLIAFTSISHFGFIVMGIFAFTHVATAGSILYMVNHGFSTAALFLIAGMLITRGGSQRIADYGGWQRVTPVLAGCFLVSGLSGLALPGMGSFVSEFLVMMGTFQRYPWVAVISSVGIILAALYILLLYQRVFTGPPPGTHVIDVEGAPKLVGPDGQPIAHDDEHASVAHAPVQQGALGTEPGEAERPAPRVLAIADLNTRERWVMAPLIALFLLLGFFPKLALDYIDPAVTQTLTHVGVTDPAPAVGAVTGSAQ</sequence>
<feature type="transmembrane region" description="Helical" evidence="7">
    <location>
        <begin position="517"/>
        <end position="537"/>
    </location>
</feature>
<feature type="transmembrane region" description="Helical" evidence="7">
    <location>
        <begin position="12"/>
        <end position="33"/>
    </location>
</feature>
<dbReference type="GO" id="GO:0012505">
    <property type="term" value="C:endomembrane system"/>
    <property type="evidence" value="ECO:0007669"/>
    <property type="project" value="UniProtKB-SubCell"/>
</dbReference>
<reference evidence="9 10" key="1">
    <citation type="submission" date="2012-08" db="EMBL/GenBank/DDBJ databases">
        <title>Whole genome shotgun sequence of Kineosphaera limosa NBRC 100340.</title>
        <authorList>
            <person name="Yoshida I."/>
            <person name="Isaki S."/>
            <person name="Hosoyama A."/>
            <person name="Tsuchikane K."/>
            <person name="Katsumata H."/>
            <person name="Ando Y."/>
            <person name="Ohji S."/>
            <person name="Hamada M."/>
            <person name="Tamura T."/>
            <person name="Yamazoe A."/>
            <person name="Yamazaki S."/>
            <person name="Fujita N."/>
        </authorList>
    </citation>
    <scope>NUCLEOTIDE SEQUENCE [LARGE SCALE GENOMIC DNA]</scope>
    <source>
        <strain evidence="9 10">NBRC 100340</strain>
    </source>
</reference>
<feature type="transmembrane region" description="Helical" evidence="7">
    <location>
        <begin position="344"/>
        <end position="365"/>
    </location>
</feature>
<keyword evidence="3 6" id="KW-0812">Transmembrane</keyword>
<feature type="transmembrane region" description="Helical" evidence="7">
    <location>
        <begin position="287"/>
        <end position="309"/>
    </location>
</feature>
<evidence type="ECO:0000313" key="10">
    <source>
        <dbReference type="Proteomes" id="UP000008366"/>
    </source>
</evidence>
<dbReference type="NCBIfam" id="NF004500">
    <property type="entry name" value="PRK05846.1-4"/>
    <property type="match status" value="1"/>
</dbReference>
<comment type="similarity">
    <text evidence="2">Belongs to the complex I subunit 4 family.</text>
</comment>
<feature type="transmembrane region" description="Helical" evidence="7">
    <location>
        <begin position="178"/>
        <end position="198"/>
    </location>
</feature>
<feature type="transmembrane region" description="Helical" evidence="7">
    <location>
        <begin position="92"/>
        <end position="113"/>
    </location>
</feature>
<proteinExistence type="inferred from homology"/>
<dbReference type="InterPro" id="IPR010227">
    <property type="entry name" value="NADH_Q_OxRdtase_chainM/4"/>
</dbReference>
<organism evidence="9 10">
    <name type="scientific">Kineosphaera limosa NBRC 100340</name>
    <dbReference type="NCBI Taxonomy" id="1184609"/>
    <lineage>
        <taxon>Bacteria</taxon>
        <taxon>Bacillati</taxon>
        <taxon>Actinomycetota</taxon>
        <taxon>Actinomycetes</taxon>
        <taxon>Micrococcales</taxon>
        <taxon>Dermatophilaceae</taxon>
        <taxon>Kineosphaera</taxon>
    </lineage>
</organism>
<feature type="transmembrane region" description="Helical" evidence="7">
    <location>
        <begin position="125"/>
        <end position="142"/>
    </location>
</feature>
<evidence type="ECO:0000313" key="9">
    <source>
        <dbReference type="EMBL" id="GAB94133.1"/>
    </source>
</evidence>
<dbReference type="Pfam" id="PF00361">
    <property type="entry name" value="Proton_antipo_M"/>
    <property type="match status" value="1"/>
</dbReference>
<dbReference type="GO" id="GO:0008137">
    <property type="term" value="F:NADH dehydrogenase (ubiquinone) activity"/>
    <property type="evidence" value="ECO:0007669"/>
    <property type="project" value="InterPro"/>
</dbReference>
<dbReference type="eggNOG" id="COG1008">
    <property type="taxonomic scope" value="Bacteria"/>
</dbReference>
<name>K6VD47_9MICO</name>
<dbReference type="GO" id="GO:0016020">
    <property type="term" value="C:membrane"/>
    <property type="evidence" value="ECO:0007669"/>
    <property type="project" value="UniProtKB-SubCell"/>
</dbReference>
<keyword evidence="10" id="KW-1185">Reference proteome</keyword>
<feature type="domain" description="NADH:quinone oxidoreductase/Mrp antiporter transmembrane" evidence="8">
    <location>
        <begin position="142"/>
        <end position="430"/>
    </location>
</feature>
<evidence type="ECO:0000256" key="7">
    <source>
        <dbReference type="SAM" id="Phobius"/>
    </source>
</evidence>